<evidence type="ECO:0000313" key="3">
    <source>
        <dbReference type="Proteomes" id="UP001271890"/>
    </source>
</evidence>
<protein>
    <submittedName>
        <fullName evidence="2">Uncharacterized protein</fullName>
    </submittedName>
</protein>
<name>A0ABU4SBR6_9GAMM</name>
<dbReference type="EMBL" id="VCDN01000047">
    <property type="protein sequence ID" value="MDX7988237.1"/>
    <property type="molecule type" value="Genomic_DNA"/>
</dbReference>
<reference evidence="3" key="1">
    <citation type="journal article" date="2024" name="Toxins">
        <title>Genome Sequence Analysis of Native Xenorhabdus Strains Isolated from Entomopathogenic Nematodes in Argentina.</title>
        <authorList>
            <person name="Palma L."/>
            <person name="Frizzo L."/>
            <person name="Kaiser S."/>
            <person name="Berry C."/>
            <person name="Caballero P."/>
            <person name="Bode H.B."/>
            <person name="Del Valle E.E."/>
        </authorList>
    </citation>
    <scope>NUCLEOTIDE SEQUENCE [LARGE SCALE GENOMIC DNA]</scope>
    <source>
        <strain evidence="3">12</strain>
    </source>
</reference>
<dbReference type="RefSeq" id="WP_319930641.1">
    <property type="nucleotide sequence ID" value="NZ_VCDN01000047.1"/>
</dbReference>
<comment type="caution">
    <text evidence="2">The sequence shown here is derived from an EMBL/GenBank/DDBJ whole genome shotgun (WGS) entry which is preliminary data.</text>
</comment>
<dbReference type="Proteomes" id="UP001271890">
    <property type="component" value="Unassembled WGS sequence"/>
</dbReference>
<evidence type="ECO:0000256" key="1">
    <source>
        <dbReference type="SAM" id="MobiDB-lite"/>
    </source>
</evidence>
<evidence type="ECO:0000313" key="2">
    <source>
        <dbReference type="EMBL" id="MDX7988237.1"/>
    </source>
</evidence>
<organism evidence="2 3">
    <name type="scientific">Xenorhabdus santafensis</name>
    <dbReference type="NCBI Taxonomy" id="2582833"/>
    <lineage>
        <taxon>Bacteria</taxon>
        <taxon>Pseudomonadati</taxon>
        <taxon>Pseudomonadota</taxon>
        <taxon>Gammaproteobacteria</taxon>
        <taxon>Enterobacterales</taxon>
        <taxon>Morganellaceae</taxon>
        <taxon>Xenorhabdus</taxon>
    </lineage>
</organism>
<feature type="compositionally biased region" description="Basic and acidic residues" evidence="1">
    <location>
        <begin position="44"/>
        <end position="63"/>
    </location>
</feature>
<feature type="region of interest" description="Disordered" evidence="1">
    <location>
        <begin position="20"/>
        <end position="63"/>
    </location>
</feature>
<gene>
    <name evidence="2" type="ORF">FE392_12995</name>
</gene>
<accession>A0ABU4SBR6</accession>
<keyword evidence="3" id="KW-1185">Reference proteome</keyword>
<proteinExistence type="predicted"/>
<sequence>MKGMLRCLAVRITQCRLSPPRDTERALSTRPRRAIMGHTFNRQAHHEPHRHTDQHGLRENPGV</sequence>